<proteinExistence type="predicted"/>
<reference evidence="3 4" key="1">
    <citation type="submission" date="2019-11" db="EMBL/GenBank/DDBJ databases">
        <title>Whole-genome sequence of a the green, strictly anaerobic photosynthetic bacterium Heliobacillus mobilis DSM 6151.</title>
        <authorList>
            <person name="Kyndt J.A."/>
            <person name="Meyer T.E."/>
        </authorList>
    </citation>
    <scope>NUCLEOTIDE SEQUENCE [LARGE SCALE GENOMIC DNA]</scope>
    <source>
        <strain evidence="3 4">DSM 6151</strain>
    </source>
</reference>
<dbReference type="Proteomes" id="UP000430670">
    <property type="component" value="Unassembled WGS sequence"/>
</dbReference>
<organism evidence="3 4">
    <name type="scientific">Heliobacterium mobile</name>
    <name type="common">Heliobacillus mobilis</name>
    <dbReference type="NCBI Taxonomy" id="28064"/>
    <lineage>
        <taxon>Bacteria</taxon>
        <taxon>Bacillati</taxon>
        <taxon>Bacillota</taxon>
        <taxon>Clostridia</taxon>
        <taxon>Eubacteriales</taxon>
        <taxon>Heliobacteriaceae</taxon>
        <taxon>Heliobacterium</taxon>
    </lineage>
</organism>
<dbReference type="InterPro" id="IPR007685">
    <property type="entry name" value="RelA_SpoT"/>
</dbReference>
<dbReference type="PANTHER" id="PTHR47837">
    <property type="entry name" value="GTP PYROPHOSPHOKINASE YJBM"/>
    <property type="match status" value="1"/>
</dbReference>
<evidence type="ECO:0000313" key="4">
    <source>
        <dbReference type="Proteomes" id="UP000430670"/>
    </source>
</evidence>
<evidence type="ECO:0000259" key="2">
    <source>
        <dbReference type="SMART" id="SM00954"/>
    </source>
</evidence>
<dbReference type="UniPathway" id="UPA00908">
    <property type="reaction ID" value="UER00884"/>
</dbReference>
<evidence type="ECO:0000313" key="3">
    <source>
        <dbReference type="EMBL" id="MTV49003.1"/>
    </source>
</evidence>
<dbReference type="SUPFAM" id="SSF81301">
    <property type="entry name" value="Nucleotidyltransferase"/>
    <property type="match status" value="1"/>
</dbReference>
<evidence type="ECO:0000256" key="1">
    <source>
        <dbReference type="ARBA" id="ARBA00004976"/>
    </source>
</evidence>
<dbReference type="AlphaFoldDB" id="A0A6I3SJH2"/>
<dbReference type="OrthoDB" id="9789634at2"/>
<feature type="domain" description="RelA/SpoT" evidence="2">
    <location>
        <begin position="49"/>
        <end position="171"/>
    </location>
</feature>
<dbReference type="EMBL" id="WNKU01000007">
    <property type="protein sequence ID" value="MTV49003.1"/>
    <property type="molecule type" value="Genomic_DNA"/>
</dbReference>
<keyword evidence="4" id="KW-1185">Reference proteome</keyword>
<dbReference type="Gene3D" id="3.30.460.10">
    <property type="entry name" value="Beta Polymerase, domain 2"/>
    <property type="match status" value="1"/>
</dbReference>
<comment type="pathway">
    <text evidence="1">Purine metabolism; ppGpp biosynthesis; ppGpp from GTP: step 1/2.</text>
</comment>
<sequence>MPMELTCQQLESILASYRQMELELRVKLDALRGPLEIKYGRPVILFIESRTKKAKSLIEKARRYGWPVNEGITKNIKDIAGLRVIVQHLDDIARVVDILKKRSDMRLVNEKDFVRNPKASGYRSYHLIIEYDMYAPEGPITRFAEIQVRTVGQHFWAVLQHSMMYKYGLEVPTHISENLRLIAEETNKADEKMMVMRQAVSRDLEVDEIRLYAKQLAHLLRRTEPRSGAVLSFDPSKYFSNMTILELSFQLGRKGFPAESFDPQELARCSCCKAPFLLHEEVRAIIPQSDGSKQGVEPVRLCKVCYSMILPVLRWEFSAAPLKEKNKLRSEWEEASHMHRKFQQFFMDRIQSPLANRLQKASVLLGEHLTICPSMLNIGTVTLFKAAVGDRLSVQIDSEWDPQNGEDEVITFFVKLNYRVAGPISVTYRYPEIEWDEFHEPELVEPESFIFKEDDLDQLFSLIDGQLQELRSPRLVGASG</sequence>
<dbReference type="CDD" id="cd05399">
    <property type="entry name" value="NT_Rel-Spo_like"/>
    <property type="match status" value="1"/>
</dbReference>
<dbReference type="GO" id="GO:0015970">
    <property type="term" value="P:guanosine tetraphosphate biosynthetic process"/>
    <property type="evidence" value="ECO:0007669"/>
    <property type="project" value="UniProtKB-UniPathway"/>
</dbReference>
<dbReference type="PANTHER" id="PTHR47837:SF1">
    <property type="entry name" value="GTP PYROPHOSPHOKINASE YJBM"/>
    <property type="match status" value="1"/>
</dbReference>
<dbReference type="InterPro" id="IPR043519">
    <property type="entry name" value="NT_sf"/>
</dbReference>
<name>A0A6I3SJH2_HELMO</name>
<comment type="caution">
    <text evidence="3">The sequence shown here is derived from an EMBL/GenBank/DDBJ whole genome shotgun (WGS) entry which is preliminary data.</text>
</comment>
<protein>
    <recommendedName>
        <fullName evidence="2">RelA/SpoT domain-containing protein</fullName>
    </recommendedName>
</protein>
<dbReference type="InterPro" id="IPR052366">
    <property type="entry name" value="GTP_Pyrophosphokinase"/>
</dbReference>
<accession>A0A6I3SJH2</accession>
<dbReference type="Pfam" id="PF04607">
    <property type="entry name" value="RelA_SpoT"/>
    <property type="match status" value="1"/>
</dbReference>
<gene>
    <name evidence="3" type="ORF">GJ688_08420</name>
</gene>
<dbReference type="Gene3D" id="1.10.287.860">
    <property type="entry name" value="Nucleotidyltransferase"/>
    <property type="match status" value="1"/>
</dbReference>
<dbReference type="SMART" id="SM00954">
    <property type="entry name" value="RelA_SpoT"/>
    <property type="match status" value="1"/>
</dbReference>